<dbReference type="Proteomes" id="UP000739284">
    <property type="component" value="Unassembled WGS sequence"/>
</dbReference>
<dbReference type="Pfam" id="PF13728">
    <property type="entry name" value="TraF"/>
    <property type="match status" value="1"/>
</dbReference>
<feature type="chain" id="PRO_5047016323" evidence="1">
    <location>
        <begin position="19"/>
        <end position="180"/>
    </location>
</feature>
<dbReference type="InterPro" id="IPR039555">
    <property type="entry name" value="TraF/TrbB"/>
</dbReference>
<keyword evidence="1" id="KW-0732">Signal</keyword>
<keyword evidence="2" id="KW-0413">Isomerase</keyword>
<comment type="caution">
    <text evidence="2">The sequence shown here is derived from an EMBL/GenBank/DDBJ whole genome shotgun (WGS) entry which is preliminary data.</text>
</comment>
<reference evidence="2 3" key="1">
    <citation type="submission" date="2021-03" db="EMBL/GenBank/DDBJ databases">
        <title>Five novel Rahnella species.</title>
        <authorList>
            <person name="Brady C."/>
            <person name="Asselin J."/>
            <person name="Beer S."/>
            <person name="Bruberg M.B."/>
            <person name="Crampton B."/>
            <person name="Venter S."/>
            <person name="Arnold D."/>
            <person name="Denman S."/>
        </authorList>
    </citation>
    <scope>NUCLEOTIDE SEQUENCE [LARGE SCALE GENOMIC DNA]</scope>
    <source>
        <strain evidence="2 3">FRB 231</strain>
    </source>
</reference>
<protein>
    <submittedName>
        <fullName evidence="2">Type-F conjugative transfer system pilin assembly thiol-disulfide isomerase TrbB</fullName>
    </submittedName>
</protein>
<name>A0ABS6LDW3_9GAMM</name>
<sequence length="180" mass="19748">MKITPSSLLVLALGITYAAVRADAAALDRPGHGVMGAGQPVIHASDRKKPSAHWRILSNGQQVDLSQWKVVVFMQYHCPYCHQFDPLLKRLGERMGLSVFPYTLDGQGDETYPGALPAPADVMKAFFPSPMPIATPTTFLVNVNTLNTWPIMQGASDEYAFLTRLDRVFQEAVTKEAGSE</sequence>
<dbReference type="InterPro" id="IPR014109">
    <property type="entry name" value="Thiol-disulphide_isomerase_rbB"/>
</dbReference>
<dbReference type="GO" id="GO:0016853">
    <property type="term" value="F:isomerase activity"/>
    <property type="evidence" value="ECO:0007669"/>
    <property type="project" value="UniProtKB-KW"/>
</dbReference>
<gene>
    <name evidence="2" type="primary">trbB</name>
    <name evidence="2" type="ORF">J1784_07240</name>
</gene>
<dbReference type="EMBL" id="JAFMOY010000117">
    <property type="protein sequence ID" value="MBU9844802.1"/>
    <property type="molecule type" value="Genomic_DNA"/>
</dbReference>
<dbReference type="NCBIfam" id="TIGR02738">
    <property type="entry name" value="TrbB"/>
    <property type="match status" value="1"/>
</dbReference>
<organism evidence="2 3">
    <name type="scientific">Rahnella ecdela</name>
    <dbReference type="NCBI Taxonomy" id="2816250"/>
    <lineage>
        <taxon>Bacteria</taxon>
        <taxon>Pseudomonadati</taxon>
        <taxon>Pseudomonadota</taxon>
        <taxon>Gammaproteobacteria</taxon>
        <taxon>Enterobacterales</taxon>
        <taxon>Yersiniaceae</taxon>
        <taxon>Rahnella</taxon>
    </lineage>
</organism>
<evidence type="ECO:0000256" key="1">
    <source>
        <dbReference type="SAM" id="SignalP"/>
    </source>
</evidence>
<feature type="signal peptide" evidence="1">
    <location>
        <begin position="1"/>
        <end position="18"/>
    </location>
</feature>
<proteinExistence type="predicted"/>
<dbReference type="NCBIfam" id="NF010288">
    <property type="entry name" value="PRK13728.1"/>
    <property type="match status" value="1"/>
</dbReference>
<evidence type="ECO:0000313" key="3">
    <source>
        <dbReference type="Proteomes" id="UP000739284"/>
    </source>
</evidence>
<keyword evidence="3" id="KW-1185">Reference proteome</keyword>
<dbReference type="RefSeq" id="WP_217148645.1">
    <property type="nucleotide sequence ID" value="NZ_JAFMOY010000117.1"/>
</dbReference>
<accession>A0ABS6LDW3</accession>
<evidence type="ECO:0000313" key="2">
    <source>
        <dbReference type="EMBL" id="MBU9844802.1"/>
    </source>
</evidence>